<organism evidence="1 2">
    <name type="scientific">Polyplax serrata</name>
    <name type="common">Common mouse louse</name>
    <dbReference type="NCBI Taxonomy" id="468196"/>
    <lineage>
        <taxon>Eukaryota</taxon>
        <taxon>Metazoa</taxon>
        <taxon>Ecdysozoa</taxon>
        <taxon>Arthropoda</taxon>
        <taxon>Hexapoda</taxon>
        <taxon>Insecta</taxon>
        <taxon>Pterygota</taxon>
        <taxon>Neoptera</taxon>
        <taxon>Paraneoptera</taxon>
        <taxon>Psocodea</taxon>
        <taxon>Troctomorpha</taxon>
        <taxon>Phthiraptera</taxon>
        <taxon>Anoplura</taxon>
        <taxon>Polyplacidae</taxon>
        <taxon>Polyplax</taxon>
    </lineage>
</organism>
<evidence type="ECO:0000313" key="2">
    <source>
        <dbReference type="Proteomes" id="UP001372834"/>
    </source>
</evidence>
<reference evidence="1 2" key="1">
    <citation type="submission" date="2023-10" db="EMBL/GenBank/DDBJ databases">
        <title>Genomes of two closely related lineages of the louse Polyplax serrata with different host specificities.</title>
        <authorList>
            <person name="Martinu J."/>
            <person name="Tarabai H."/>
            <person name="Stefka J."/>
            <person name="Hypsa V."/>
        </authorList>
    </citation>
    <scope>NUCLEOTIDE SEQUENCE [LARGE SCALE GENOMIC DNA]</scope>
    <source>
        <strain evidence="1">HR10_N</strain>
    </source>
</reference>
<sequence>MCRLPKTSLLLNTANDSSIKRNSKRQAKTWEPMQNKSKWRTINCRSCGSSDNEFVVSLVAQKDSSVNNPRLIESFEYFTEAFAGWNSQLAHIYESSIGVIGSYGKEKVRPVNWFATFTPGIYLTTAGATQQPNEHILQVAGVRHRLGKSRTPHGCPLSSRRD</sequence>
<proteinExistence type="predicted"/>
<dbReference type="AlphaFoldDB" id="A0AAN8S0S0"/>
<protein>
    <submittedName>
        <fullName evidence="1">Uncharacterized protein</fullName>
    </submittedName>
</protein>
<dbReference type="Proteomes" id="UP001372834">
    <property type="component" value="Unassembled WGS sequence"/>
</dbReference>
<dbReference type="EMBL" id="JAWJWE010000038">
    <property type="protein sequence ID" value="KAK6622966.1"/>
    <property type="molecule type" value="Genomic_DNA"/>
</dbReference>
<gene>
    <name evidence="1" type="ORF">RUM43_008818</name>
</gene>
<accession>A0AAN8S0S0</accession>
<comment type="caution">
    <text evidence="1">The sequence shown here is derived from an EMBL/GenBank/DDBJ whole genome shotgun (WGS) entry which is preliminary data.</text>
</comment>
<evidence type="ECO:0000313" key="1">
    <source>
        <dbReference type="EMBL" id="KAK6622966.1"/>
    </source>
</evidence>
<name>A0AAN8S0S0_POLSC</name>